<organism evidence="1 2">
    <name type="scientific">Fraxinus pennsylvanica</name>
    <dbReference type="NCBI Taxonomy" id="56036"/>
    <lineage>
        <taxon>Eukaryota</taxon>
        <taxon>Viridiplantae</taxon>
        <taxon>Streptophyta</taxon>
        <taxon>Embryophyta</taxon>
        <taxon>Tracheophyta</taxon>
        <taxon>Spermatophyta</taxon>
        <taxon>Magnoliopsida</taxon>
        <taxon>eudicotyledons</taxon>
        <taxon>Gunneridae</taxon>
        <taxon>Pentapetalae</taxon>
        <taxon>asterids</taxon>
        <taxon>lamiids</taxon>
        <taxon>Lamiales</taxon>
        <taxon>Oleaceae</taxon>
        <taxon>Oleeae</taxon>
        <taxon>Fraxinus</taxon>
    </lineage>
</organism>
<dbReference type="EMBL" id="OU503052">
    <property type="protein sequence ID" value="CAI9780154.1"/>
    <property type="molecule type" value="Genomic_DNA"/>
</dbReference>
<sequence>MNCCSDPVQFVTRRICGLADSEMVKDSRPDIGAYNDVLNACANLGAPRIFCNCLTKCQNLDIAEQMIQAMSERKKDICRILRELNFEDWYEDGASRKLGNESEVFEKLLPNSIDPSNNEPPELPEGIAPYSRIYTTLTKGYMKVGRRGTEKIEQAGSMDKARHVLAEMARIRVPANLIIYNVTPEWLLSAIAD</sequence>
<evidence type="ECO:0000313" key="1">
    <source>
        <dbReference type="EMBL" id="CAI9780154.1"/>
    </source>
</evidence>
<keyword evidence="2" id="KW-1185">Reference proteome</keyword>
<proteinExistence type="predicted"/>
<dbReference type="Gene3D" id="1.25.40.10">
    <property type="entry name" value="Tetratricopeptide repeat domain"/>
    <property type="match status" value="1"/>
</dbReference>
<accession>A0AAD2A3A5</accession>
<protein>
    <submittedName>
        <fullName evidence="1">Uncharacterized protein</fullName>
    </submittedName>
</protein>
<gene>
    <name evidence="1" type="ORF">FPE_LOCUS27584</name>
</gene>
<dbReference type="AlphaFoldDB" id="A0AAD2A3A5"/>
<reference evidence="1" key="1">
    <citation type="submission" date="2023-05" db="EMBL/GenBank/DDBJ databases">
        <authorList>
            <person name="Huff M."/>
        </authorList>
    </citation>
    <scope>NUCLEOTIDE SEQUENCE</scope>
</reference>
<name>A0AAD2A3A5_9LAMI</name>
<dbReference type="Proteomes" id="UP000834106">
    <property type="component" value="Chromosome 17"/>
</dbReference>
<evidence type="ECO:0000313" key="2">
    <source>
        <dbReference type="Proteomes" id="UP000834106"/>
    </source>
</evidence>
<dbReference type="InterPro" id="IPR011990">
    <property type="entry name" value="TPR-like_helical_dom_sf"/>
</dbReference>